<dbReference type="RefSeq" id="YP_009884415.1">
    <property type="nucleotide sequence ID" value="NC_049470.1"/>
</dbReference>
<name>A0A5J6TFM0_9CAUD</name>
<accession>A0A5J6TFM0</accession>
<organism evidence="2 3">
    <name type="scientific">Arthrobacter phage TripleJ</name>
    <dbReference type="NCBI Taxonomy" id="2599838"/>
    <lineage>
        <taxon>Viruses</taxon>
        <taxon>Duplodnaviria</taxon>
        <taxon>Heunggongvirae</taxon>
        <taxon>Uroviricota</taxon>
        <taxon>Caudoviricetes</taxon>
        <taxon>Triplejayvirus</taxon>
        <taxon>Triplejayvirus tripleJ</taxon>
    </lineage>
</organism>
<protein>
    <submittedName>
        <fullName evidence="2">Uncharacterized protein</fullName>
    </submittedName>
</protein>
<proteinExistence type="predicted"/>
<dbReference type="GeneID" id="55813775"/>
<gene>
    <name evidence="2" type="primary">12</name>
    <name evidence="2" type="ORF">PBI_TRIPLEJ_12</name>
</gene>
<evidence type="ECO:0000313" key="2">
    <source>
        <dbReference type="EMBL" id="QFG09556.1"/>
    </source>
</evidence>
<dbReference type="KEGG" id="vg:55813775"/>
<evidence type="ECO:0000313" key="3">
    <source>
        <dbReference type="Proteomes" id="UP000325735"/>
    </source>
</evidence>
<evidence type="ECO:0000256" key="1">
    <source>
        <dbReference type="SAM" id="MobiDB-lite"/>
    </source>
</evidence>
<reference evidence="2 3" key="1">
    <citation type="submission" date="2019-07" db="EMBL/GenBank/DDBJ databases">
        <authorList>
            <person name="Stoner T.H."/>
            <person name="Garlena R.A."/>
            <person name="Russell D.A."/>
            <person name="Pope W.H."/>
            <person name="Jacobs-Sera D."/>
            <person name="Hatfull G.F."/>
        </authorList>
    </citation>
    <scope>NUCLEOTIDE SEQUENCE [LARGE SCALE GENOMIC DNA]</scope>
</reference>
<keyword evidence="3" id="KW-1185">Reference proteome</keyword>
<sequence>MATARTQVTEPATPDEATVEVIEPAIPETVPGRKHDPRKLVYVYDKTTGDKLPNPVPETWLDGRFPNLSETPSKKAGK</sequence>
<dbReference type="EMBL" id="MN234178">
    <property type="protein sequence ID" value="QFG09556.1"/>
    <property type="molecule type" value="Genomic_DNA"/>
</dbReference>
<dbReference type="Proteomes" id="UP000325735">
    <property type="component" value="Segment"/>
</dbReference>
<feature type="region of interest" description="Disordered" evidence="1">
    <location>
        <begin position="47"/>
        <end position="78"/>
    </location>
</feature>